<proteinExistence type="predicted"/>
<feature type="transmembrane region" description="Helical" evidence="1">
    <location>
        <begin position="132"/>
        <end position="152"/>
    </location>
</feature>
<organism evidence="2 3">
    <name type="scientific">Cupriavidus laharis</name>
    <dbReference type="NCBI Taxonomy" id="151654"/>
    <lineage>
        <taxon>Bacteria</taxon>
        <taxon>Pseudomonadati</taxon>
        <taxon>Pseudomonadota</taxon>
        <taxon>Betaproteobacteria</taxon>
        <taxon>Burkholderiales</taxon>
        <taxon>Burkholderiaceae</taxon>
        <taxon>Cupriavidus</taxon>
    </lineage>
</organism>
<protein>
    <submittedName>
        <fullName evidence="2">Uncharacterized protein</fullName>
    </submittedName>
</protein>
<sequence length="157" mass="17036">MTQIAKVLLKSTSGDEFSCSVHYERSSGLVMLPARVDSLVDASTALGERHVLMLLEDGYQYPLIREEGPTYRVDRASVAKRGWLQEARMAVKTPSKDQRLQYGRLAHTLSAAATIGSVTYLSGARVWNLTTIGNGACLFLMAGVLFVVGAVLSKGDK</sequence>
<accession>A0ABM8XJV5</accession>
<keyword evidence="1" id="KW-1133">Transmembrane helix</keyword>
<keyword evidence="3" id="KW-1185">Reference proteome</keyword>
<evidence type="ECO:0000313" key="2">
    <source>
        <dbReference type="EMBL" id="CAG9180474.1"/>
    </source>
</evidence>
<evidence type="ECO:0000256" key="1">
    <source>
        <dbReference type="SAM" id="Phobius"/>
    </source>
</evidence>
<dbReference type="RefSeq" id="WP_224081727.1">
    <property type="nucleotide sequence ID" value="NZ_CAJZAI010000012.1"/>
</dbReference>
<gene>
    <name evidence="2" type="ORF">LMG23992_04251</name>
</gene>
<keyword evidence="1" id="KW-0472">Membrane</keyword>
<keyword evidence="1" id="KW-0812">Transmembrane</keyword>
<comment type="caution">
    <text evidence="2">The sequence shown here is derived from an EMBL/GenBank/DDBJ whole genome shotgun (WGS) entry which is preliminary data.</text>
</comment>
<evidence type="ECO:0000313" key="3">
    <source>
        <dbReference type="Proteomes" id="UP000727654"/>
    </source>
</evidence>
<name>A0ABM8XJV5_9BURK</name>
<dbReference type="Proteomes" id="UP000727654">
    <property type="component" value="Unassembled WGS sequence"/>
</dbReference>
<feature type="transmembrane region" description="Helical" evidence="1">
    <location>
        <begin position="105"/>
        <end position="126"/>
    </location>
</feature>
<dbReference type="EMBL" id="CAJZAI010000012">
    <property type="protein sequence ID" value="CAG9180474.1"/>
    <property type="molecule type" value="Genomic_DNA"/>
</dbReference>
<reference evidence="2 3" key="1">
    <citation type="submission" date="2021-08" db="EMBL/GenBank/DDBJ databases">
        <authorList>
            <person name="Peeters C."/>
        </authorList>
    </citation>
    <scope>NUCLEOTIDE SEQUENCE [LARGE SCALE GENOMIC DNA]</scope>
    <source>
        <strain evidence="2 3">LMG 23992</strain>
    </source>
</reference>